<dbReference type="eggNOG" id="COG1426">
    <property type="taxonomic scope" value="Bacteria"/>
</dbReference>
<evidence type="ECO:0000313" key="2">
    <source>
        <dbReference type="EMBL" id="AGF77018.1"/>
    </source>
</evidence>
<keyword evidence="1" id="KW-0472">Membrane</keyword>
<evidence type="ECO:0000313" key="3">
    <source>
        <dbReference type="Proteomes" id="UP000011721"/>
    </source>
</evidence>
<dbReference type="HOGENOM" id="CLU_1048596_0_0_7"/>
<accession>M1P0K1</accession>
<dbReference type="InterPro" id="IPR050400">
    <property type="entry name" value="Bact_Cytoskel_RodZ"/>
</dbReference>
<protein>
    <recommendedName>
        <fullName evidence="4">DUF4115 domain-containing protein</fullName>
    </recommendedName>
</protein>
<dbReference type="AlphaFoldDB" id="M1P0K1"/>
<organism evidence="2 3">
    <name type="scientific">Desulfocapsa sulfexigens (strain DSM 10523 / SB164P1)</name>
    <dbReference type="NCBI Taxonomy" id="1167006"/>
    <lineage>
        <taxon>Bacteria</taxon>
        <taxon>Pseudomonadati</taxon>
        <taxon>Thermodesulfobacteriota</taxon>
        <taxon>Desulfobulbia</taxon>
        <taxon>Desulfobulbales</taxon>
        <taxon>Desulfocapsaceae</taxon>
        <taxon>Desulfocapsa</taxon>
    </lineage>
</organism>
<keyword evidence="3" id="KW-1185">Reference proteome</keyword>
<dbReference type="STRING" id="1167006.UWK_00434"/>
<dbReference type="EMBL" id="CP003985">
    <property type="protein sequence ID" value="AGF77018.1"/>
    <property type="molecule type" value="Genomic_DNA"/>
</dbReference>
<keyword evidence="1" id="KW-0812">Transmembrane</keyword>
<dbReference type="CDD" id="cd00093">
    <property type="entry name" value="HTH_XRE"/>
    <property type="match status" value="1"/>
</dbReference>
<dbReference type="KEGG" id="dsf:UWK_00434"/>
<dbReference type="OrthoDB" id="9797543at2"/>
<dbReference type="PANTHER" id="PTHR34475">
    <property type="match status" value="1"/>
</dbReference>
<dbReference type="SUPFAM" id="SSF47413">
    <property type="entry name" value="lambda repressor-like DNA-binding domains"/>
    <property type="match status" value="1"/>
</dbReference>
<feature type="transmembrane region" description="Helical" evidence="1">
    <location>
        <begin position="138"/>
        <end position="158"/>
    </location>
</feature>
<reference evidence="3" key="1">
    <citation type="journal article" date="2013" name="Stand. Genomic Sci.">
        <title>Complete genome sequence of Desulfocapsa sulfexigens, a marine deltaproteobacterium specialized in disproportionating inorganic sulfur compounds.</title>
        <authorList>
            <person name="Finster K.W."/>
            <person name="Kjeldsen K.U."/>
            <person name="Kube M."/>
            <person name="Reinhardt R."/>
            <person name="Mussmann M."/>
            <person name="Amann R."/>
            <person name="Schreiber L."/>
        </authorList>
    </citation>
    <scope>NUCLEOTIDE SEQUENCE [LARGE SCALE GENOMIC DNA]</scope>
    <source>
        <strain evidence="3">DSM 10523 / SB164P1</strain>
    </source>
</reference>
<dbReference type="GO" id="GO:0003677">
    <property type="term" value="F:DNA binding"/>
    <property type="evidence" value="ECO:0007669"/>
    <property type="project" value="InterPro"/>
</dbReference>
<dbReference type="Pfam" id="PF13413">
    <property type="entry name" value="HTH_25"/>
    <property type="match status" value="1"/>
</dbReference>
<dbReference type="Gene3D" id="1.10.260.40">
    <property type="entry name" value="lambda repressor-like DNA-binding domains"/>
    <property type="match status" value="1"/>
</dbReference>
<proteinExistence type="predicted"/>
<evidence type="ECO:0008006" key="4">
    <source>
        <dbReference type="Google" id="ProtNLM"/>
    </source>
</evidence>
<name>M1P0K1_DESSD</name>
<sequence>MDGDFASHLSQMIKVTTMSHEATQTTEQTLGSYLREQRQQKGLSLSEVSDSTKISLPILNAIEDNDYERMPADAFCRGFYNMYAKLLELDPQEILTQYEAGRGIHPKTSRKPAKPPLIESQKFANYADPAPISPATSMTFFITACLVIFIGVCWYFNFNPINYISSRLIPPQSGIETIEQFTVAPEEGVTIKPLPSSVSSNREEEVSAVIPSSATLSVTDKETTETLPKEGEKDSSAVAPYHLKIDFNSSGTLKVTLDDGFVLDKNFNAGESLEWKVEKKIILDMPESLSGTLTLNGIEIPLPETENNRRLLSLPEDLLD</sequence>
<gene>
    <name evidence="2" type="ordered locus">UWK_00434</name>
</gene>
<evidence type="ECO:0000256" key="1">
    <source>
        <dbReference type="SAM" id="Phobius"/>
    </source>
</evidence>
<dbReference type="InterPro" id="IPR010982">
    <property type="entry name" value="Lambda_DNA-bd_dom_sf"/>
</dbReference>
<dbReference type="Proteomes" id="UP000011721">
    <property type="component" value="Chromosome"/>
</dbReference>
<dbReference type="PANTHER" id="PTHR34475:SF1">
    <property type="entry name" value="CYTOSKELETON PROTEIN RODZ"/>
    <property type="match status" value="1"/>
</dbReference>
<dbReference type="InterPro" id="IPR001387">
    <property type="entry name" value="Cro/C1-type_HTH"/>
</dbReference>
<keyword evidence="1" id="KW-1133">Transmembrane helix</keyword>